<dbReference type="Proteomes" id="UP000605992">
    <property type="component" value="Unassembled WGS sequence"/>
</dbReference>
<gene>
    <name evidence="2" type="ORF">Pth03_22690</name>
</gene>
<reference evidence="2" key="1">
    <citation type="submission" date="2021-01" db="EMBL/GenBank/DDBJ databases">
        <title>Whole genome shotgun sequence of Planotetraspora thailandica NBRC 104271.</title>
        <authorList>
            <person name="Komaki H."/>
            <person name="Tamura T."/>
        </authorList>
    </citation>
    <scope>NUCLEOTIDE SEQUENCE</scope>
    <source>
        <strain evidence="2">NBRC 104271</strain>
    </source>
</reference>
<organism evidence="2 3">
    <name type="scientific">Planotetraspora thailandica</name>
    <dbReference type="NCBI Taxonomy" id="487172"/>
    <lineage>
        <taxon>Bacteria</taxon>
        <taxon>Bacillati</taxon>
        <taxon>Actinomycetota</taxon>
        <taxon>Actinomycetes</taxon>
        <taxon>Streptosporangiales</taxon>
        <taxon>Streptosporangiaceae</taxon>
        <taxon>Planotetraspora</taxon>
    </lineage>
</organism>
<protein>
    <submittedName>
        <fullName evidence="2">Uncharacterized protein</fullName>
    </submittedName>
</protein>
<name>A0A8J3VBG3_9ACTN</name>
<evidence type="ECO:0000313" key="2">
    <source>
        <dbReference type="EMBL" id="GII53880.1"/>
    </source>
</evidence>
<keyword evidence="3" id="KW-1185">Reference proteome</keyword>
<evidence type="ECO:0000256" key="1">
    <source>
        <dbReference type="SAM" id="MobiDB-lite"/>
    </source>
</evidence>
<proteinExistence type="predicted"/>
<evidence type="ECO:0000313" key="3">
    <source>
        <dbReference type="Proteomes" id="UP000605992"/>
    </source>
</evidence>
<feature type="region of interest" description="Disordered" evidence="1">
    <location>
        <begin position="42"/>
        <end position="71"/>
    </location>
</feature>
<dbReference type="EMBL" id="BOOR01000012">
    <property type="protein sequence ID" value="GII53880.1"/>
    <property type="molecule type" value="Genomic_DNA"/>
</dbReference>
<sequence length="71" mass="7335">MPGPWSPTAFSSPEGVSAILGVGRPARGAMVIDRVVKAPSRMTSKNCASSRPVPPQPEAVRTGLGSSTWAM</sequence>
<accession>A0A8J3VBG3</accession>
<comment type="caution">
    <text evidence="2">The sequence shown here is derived from an EMBL/GenBank/DDBJ whole genome shotgun (WGS) entry which is preliminary data.</text>
</comment>
<dbReference type="AlphaFoldDB" id="A0A8J3VBG3"/>